<dbReference type="AlphaFoldDB" id="A0A7E4WAR2"/>
<evidence type="ECO:0000313" key="2">
    <source>
        <dbReference type="WBParaSite" id="Pan_g8317.t1"/>
    </source>
</evidence>
<reference evidence="2" key="2">
    <citation type="submission" date="2020-10" db="UniProtKB">
        <authorList>
            <consortium name="WormBaseParasite"/>
        </authorList>
    </citation>
    <scope>IDENTIFICATION</scope>
</reference>
<dbReference type="Proteomes" id="UP000492821">
    <property type="component" value="Unassembled WGS sequence"/>
</dbReference>
<organism evidence="1 2">
    <name type="scientific">Panagrellus redivivus</name>
    <name type="common">Microworm</name>
    <dbReference type="NCBI Taxonomy" id="6233"/>
    <lineage>
        <taxon>Eukaryota</taxon>
        <taxon>Metazoa</taxon>
        <taxon>Ecdysozoa</taxon>
        <taxon>Nematoda</taxon>
        <taxon>Chromadorea</taxon>
        <taxon>Rhabditida</taxon>
        <taxon>Tylenchina</taxon>
        <taxon>Panagrolaimomorpha</taxon>
        <taxon>Panagrolaimoidea</taxon>
        <taxon>Panagrolaimidae</taxon>
        <taxon>Panagrellus</taxon>
    </lineage>
</organism>
<sequence>MLLTAIYAPRTSHVCICGLGISVGPRAIGRQLFTSSVESFLWILQIDTDVNALYSNYYLEIDPDTTLLVPNGNLIVTEKLTVGKVHRWQEIHGVDGCIVYRFSQPYMIGSMKLLLKDASTYSIAIKTNKEWKRVFAEEDVSGWRVATFSKQPAVYLHQIRRRNFICWVFSGVQS</sequence>
<accession>A0A7E4WAR2</accession>
<evidence type="ECO:0000313" key="1">
    <source>
        <dbReference type="Proteomes" id="UP000492821"/>
    </source>
</evidence>
<protein>
    <submittedName>
        <fullName evidence="2">CUB domain-containing protein</fullName>
    </submittedName>
</protein>
<keyword evidence="1" id="KW-1185">Reference proteome</keyword>
<proteinExistence type="predicted"/>
<dbReference type="WBParaSite" id="Pan_g8317.t1">
    <property type="protein sequence ID" value="Pan_g8317.t1"/>
    <property type="gene ID" value="Pan_g8317"/>
</dbReference>
<name>A0A7E4WAR2_PANRE</name>
<reference evidence="1" key="1">
    <citation type="journal article" date="2013" name="Genetics">
        <title>The draft genome and transcriptome of Panagrellus redivivus are shaped by the harsh demands of a free-living lifestyle.</title>
        <authorList>
            <person name="Srinivasan J."/>
            <person name="Dillman A.R."/>
            <person name="Macchietto M.G."/>
            <person name="Heikkinen L."/>
            <person name="Lakso M."/>
            <person name="Fracchia K.M."/>
            <person name="Antoshechkin I."/>
            <person name="Mortazavi A."/>
            <person name="Wong G."/>
            <person name="Sternberg P.W."/>
        </authorList>
    </citation>
    <scope>NUCLEOTIDE SEQUENCE [LARGE SCALE GENOMIC DNA]</scope>
    <source>
        <strain evidence="1">MT8872</strain>
    </source>
</reference>